<sequence>MSHALNDESGCNSGKAAKNPVLLIIIYGAPVDVSFAKDDAKIVSILWAAGVAEGAIDAANILKPALATGELQCIGATTLDEYRKHIGKDPALERRFQPVCCCTIIIPVHKVVICQNEAEKCFIETSINSLHISLKFSEYFGSLSMQDTGKRFFACKTVSVYHVGPNGWTKLSGDDFGRLHHSYYLVEPAVVEQEMTEVVTV</sequence>
<keyword evidence="3" id="KW-0677">Repeat</keyword>
<keyword evidence="7" id="KW-0206">Cytoskeleton</keyword>
<comment type="caution">
    <text evidence="8">The sequence shown here is derived from an EMBL/GenBank/DDBJ whole genome shotgun (WGS) entry which is preliminary data.</text>
</comment>
<dbReference type="GO" id="GO:0003779">
    <property type="term" value="F:actin binding"/>
    <property type="evidence" value="ECO:0007669"/>
    <property type="project" value="UniProtKB-KW"/>
</dbReference>
<gene>
    <name evidence="8" type="ORF">CTI12_AA255170</name>
</gene>
<evidence type="ECO:0000256" key="5">
    <source>
        <dbReference type="ARBA" id="ARBA00022840"/>
    </source>
</evidence>
<evidence type="ECO:0000313" key="9">
    <source>
        <dbReference type="Proteomes" id="UP000245207"/>
    </source>
</evidence>
<dbReference type="OrthoDB" id="1751260at2759"/>
<dbReference type="AlphaFoldDB" id="A0A2U1NKY9"/>
<keyword evidence="5" id="KW-0067">ATP-binding</keyword>
<keyword evidence="6" id="KW-0009">Actin-binding</keyword>
<dbReference type="GO" id="GO:0034314">
    <property type="term" value="P:Arp2/3 complex-mediated actin nucleation"/>
    <property type="evidence" value="ECO:0007669"/>
    <property type="project" value="InterPro"/>
</dbReference>
<dbReference type="InterPro" id="IPR027417">
    <property type="entry name" value="P-loop_NTPase"/>
</dbReference>
<evidence type="ECO:0000256" key="4">
    <source>
        <dbReference type="ARBA" id="ARBA00022741"/>
    </source>
</evidence>
<dbReference type="STRING" id="35608.A0A2U1NKY9"/>
<evidence type="ECO:0000256" key="3">
    <source>
        <dbReference type="ARBA" id="ARBA00022737"/>
    </source>
</evidence>
<dbReference type="GO" id="GO:0005885">
    <property type="term" value="C:Arp2/3 protein complex"/>
    <property type="evidence" value="ECO:0007669"/>
    <property type="project" value="InterPro"/>
</dbReference>
<dbReference type="InterPro" id="IPR018368">
    <property type="entry name" value="ClpA/B_CS1"/>
</dbReference>
<name>A0A2U1NKY9_ARTAN</name>
<protein>
    <submittedName>
        <fullName evidence="8">Uncharacterized protein</fullName>
    </submittedName>
</protein>
<evidence type="ECO:0000256" key="7">
    <source>
        <dbReference type="ARBA" id="ARBA00023212"/>
    </source>
</evidence>
<evidence type="ECO:0000313" key="8">
    <source>
        <dbReference type="EMBL" id="PWA74187.1"/>
    </source>
</evidence>
<keyword evidence="2" id="KW-0963">Cytoplasm</keyword>
<dbReference type="GO" id="GO:0005524">
    <property type="term" value="F:ATP binding"/>
    <property type="evidence" value="ECO:0007669"/>
    <property type="project" value="UniProtKB-KW"/>
</dbReference>
<keyword evidence="4" id="KW-0547">Nucleotide-binding</keyword>
<evidence type="ECO:0000256" key="2">
    <source>
        <dbReference type="ARBA" id="ARBA00022490"/>
    </source>
</evidence>
<evidence type="ECO:0000256" key="6">
    <source>
        <dbReference type="ARBA" id="ARBA00023203"/>
    </source>
</evidence>
<dbReference type="Proteomes" id="UP000245207">
    <property type="component" value="Unassembled WGS sequence"/>
</dbReference>
<dbReference type="EMBL" id="PKPP01002606">
    <property type="protein sequence ID" value="PWA74187.1"/>
    <property type="molecule type" value="Genomic_DNA"/>
</dbReference>
<proteinExistence type="predicted"/>
<comment type="subcellular location">
    <subcellularLocation>
        <location evidence="1">Cytoplasm</location>
        <location evidence="1">Cytoskeleton</location>
    </subcellularLocation>
</comment>
<dbReference type="InterPro" id="IPR050130">
    <property type="entry name" value="ClpA_ClpB"/>
</dbReference>
<dbReference type="PROSITE" id="PS00870">
    <property type="entry name" value="CLPAB_1"/>
    <property type="match status" value="1"/>
</dbReference>
<dbReference type="GO" id="GO:0005737">
    <property type="term" value="C:cytoplasm"/>
    <property type="evidence" value="ECO:0007669"/>
    <property type="project" value="TreeGrafter"/>
</dbReference>
<dbReference type="SUPFAM" id="SSF69645">
    <property type="entry name" value="Arp2/3 complex subunits"/>
    <property type="match status" value="1"/>
</dbReference>
<organism evidence="8 9">
    <name type="scientific">Artemisia annua</name>
    <name type="common">Sweet wormwood</name>
    <dbReference type="NCBI Taxonomy" id="35608"/>
    <lineage>
        <taxon>Eukaryota</taxon>
        <taxon>Viridiplantae</taxon>
        <taxon>Streptophyta</taxon>
        <taxon>Embryophyta</taxon>
        <taxon>Tracheophyta</taxon>
        <taxon>Spermatophyta</taxon>
        <taxon>Magnoliopsida</taxon>
        <taxon>eudicotyledons</taxon>
        <taxon>Gunneridae</taxon>
        <taxon>Pentapetalae</taxon>
        <taxon>asterids</taxon>
        <taxon>campanulids</taxon>
        <taxon>Asterales</taxon>
        <taxon>Asteraceae</taxon>
        <taxon>Asteroideae</taxon>
        <taxon>Anthemideae</taxon>
        <taxon>Artemisiinae</taxon>
        <taxon>Artemisia</taxon>
    </lineage>
</organism>
<dbReference type="GO" id="GO:0034605">
    <property type="term" value="P:cellular response to heat"/>
    <property type="evidence" value="ECO:0007669"/>
    <property type="project" value="TreeGrafter"/>
</dbReference>
<dbReference type="PANTHER" id="PTHR11638">
    <property type="entry name" value="ATP-DEPENDENT CLP PROTEASE"/>
    <property type="match status" value="1"/>
</dbReference>
<dbReference type="PANTHER" id="PTHR11638:SF155">
    <property type="entry name" value="CHAPERONE PROTEIN CLPC1, CHLOROPLASTIC-LIKE"/>
    <property type="match status" value="1"/>
</dbReference>
<dbReference type="GO" id="GO:0016887">
    <property type="term" value="F:ATP hydrolysis activity"/>
    <property type="evidence" value="ECO:0007669"/>
    <property type="project" value="TreeGrafter"/>
</dbReference>
<dbReference type="InterPro" id="IPR008384">
    <property type="entry name" value="ARPC4"/>
</dbReference>
<dbReference type="InterPro" id="IPR034666">
    <property type="entry name" value="ARPC2/4"/>
</dbReference>
<dbReference type="GO" id="GO:0030041">
    <property type="term" value="P:actin filament polymerization"/>
    <property type="evidence" value="ECO:0007669"/>
    <property type="project" value="InterPro"/>
</dbReference>
<reference evidence="8 9" key="1">
    <citation type="journal article" date="2018" name="Mol. Plant">
        <title>The genome of Artemisia annua provides insight into the evolution of Asteraceae family and artemisinin biosynthesis.</title>
        <authorList>
            <person name="Shen Q."/>
            <person name="Zhang L."/>
            <person name="Liao Z."/>
            <person name="Wang S."/>
            <person name="Yan T."/>
            <person name="Shi P."/>
            <person name="Liu M."/>
            <person name="Fu X."/>
            <person name="Pan Q."/>
            <person name="Wang Y."/>
            <person name="Lv Z."/>
            <person name="Lu X."/>
            <person name="Zhang F."/>
            <person name="Jiang W."/>
            <person name="Ma Y."/>
            <person name="Chen M."/>
            <person name="Hao X."/>
            <person name="Li L."/>
            <person name="Tang Y."/>
            <person name="Lv G."/>
            <person name="Zhou Y."/>
            <person name="Sun X."/>
            <person name="Brodelius P.E."/>
            <person name="Rose J.K.C."/>
            <person name="Tang K."/>
        </authorList>
    </citation>
    <scope>NUCLEOTIDE SEQUENCE [LARGE SCALE GENOMIC DNA]</scope>
    <source>
        <strain evidence="9">cv. Huhao1</strain>
        <tissue evidence="8">Leaf</tissue>
    </source>
</reference>
<dbReference type="Pfam" id="PF05856">
    <property type="entry name" value="ARPC4"/>
    <property type="match status" value="1"/>
</dbReference>
<evidence type="ECO:0000256" key="1">
    <source>
        <dbReference type="ARBA" id="ARBA00004245"/>
    </source>
</evidence>
<keyword evidence="9" id="KW-1185">Reference proteome</keyword>
<dbReference type="Gene3D" id="3.40.50.300">
    <property type="entry name" value="P-loop containing nucleotide triphosphate hydrolases"/>
    <property type="match status" value="1"/>
</dbReference>
<dbReference type="SUPFAM" id="SSF52540">
    <property type="entry name" value="P-loop containing nucleoside triphosphate hydrolases"/>
    <property type="match status" value="1"/>
</dbReference>
<accession>A0A2U1NKY9</accession>